<accession>A0AAV2H394</accession>
<name>A0AAV2H394_LYMST</name>
<dbReference type="EMBL" id="CAXITT010000014">
    <property type="protein sequence ID" value="CAL1527257.1"/>
    <property type="molecule type" value="Genomic_DNA"/>
</dbReference>
<dbReference type="Proteomes" id="UP001497497">
    <property type="component" value="Unassembled WGS sequence"/>
</dbReference>
<gene>
    <name evidence="2" type="ORF">GSLYS_00001434001</name>
</gene>
<evidence type="ECO:0000313" key="2">
    <source>
        <dbReference type="EMBL" id="CAL1527257.1"/>
    </source>
</evidence>
<evidence type="ECO:0000313" key="3">
    <source>
        <dbReference type="Proteomes" id="UP001497497"/>
    </source>
</evidence>
<comment type="caution">
    <text evidence="2">The sequence shown here is derived from an EMBL/GenBank/DDBJ whole genome shotgun (WGS) entry which is preliminary data.</text>
</comment>
<feature type="region of interest" description="Disordered" evidence="1">
    <location>
        <begin position="189"/>
        <end position="215"/>
    </location>
</feature>
<protein>
    <submittedName>
        <fullName evidence="2">Uncharacterized protein</fullName>
    </submittedName>
</protein>
<proteinExistence type="predicted"/>
<dbReference type="AlphaFoldDB" id="A0AAV2H394"/>
<evidence type="ECO:0000256" key="1">
    <source>
        <dbReference type="SAM" id="MobiDB-lite"/>
    </source>
</evidence>
<reference evidence="2 3" key="1">
    <citation type="submission" date="2024-04" db="EMBL/GenBank/DDBJ databases">
        <authorList>
            <consortium name="Genoscope - CEA"/>
            <person name="William W."/>
        </authorList>
    </citation>
    <scope>NUCLEOTIDE SEQUENCE [LARGE SCALE GENOMIC DNA]</scope>
</reference>
<organism evidence="2 3">
    <name type="scientific">Lymnaea stagnalis</name>
    <name type="common">Great pond snail</name>
    <name type="synonym">Helix stagnalis</name>
    <dbReference type="NCBI Taxonomy" id="6523"/>
    <lineage>
        <taxon>Eukaryota</taxon>
        <taxon>Metazoa</taxon>
        <taxon>Spiralia</taxon>
        <taxon>Lophotrochozoa</taxon>
        <taxon>Mollusca</taxon>
        <taxon>Gastropoda</taxon>
        <taxon>Heterobranchia</taxon>
        <taxon>Euthyneura</taxon>
        <taxon>Panpulmonata</taxon>
        <taxon>Hygrophila</taxon>
        <taxon>Lymnaeoidea</taxon>
        <taxon>Lymnaeidae</taxon>
        <taxon>Lymnaea</taxon>
    </lineage>
</organism>
<keyword evidence="3" id="KW-1185">Reference proteome</keyword>
<sequence>MQCFTLGHKYPRTTNGVQLKPPPPRYYKQRPRWIPEPSRNARPWVPEGVPYPPQFYTLRRLLVIPDDPPMHREKKMTEMLEAINVVNWTTSKEMKALGPRRSKFQDTLKYSTQSTQRHSYPGYWLGKELRRHPNRVASEGATPTTYHLVPYPRPKDHRLTIENYDTSGGPEDPSTRCRMFTVPHYVPDPYPGTPLPEGIQKPEEKPSTSKMHWIQ</sequence>